<accession>A0A1A6B6P7</accession>
<name>A0A1A6B6P7_MYCGO</name>
<comment type="similarity">
    <text evidence="1">Belongs to the mycobacterial PPE family.</text>
</comment>
<evidence type="ECO:0000313" key="6">
    <source>
        <dbReference type="Proteomes" id="UP000093757"/>
    </source>
</evidence>
<dbReference type="InterPro" id="IPR022171">
    <property type="entry name" value="PPE_C"/>
</dbReference>
<evidence type="ECO:0000259" key="3">
    <source>
        <dbReference type="Pfam" id="PF12484"/>
    </source>
</evidence>
<dbReference type="InterPro" id="IPR000030">
    <property type="entry name" value="PPE_dom"/>
</dbReference>
<reference evidence="5 7" key="1">
    <citation type="submission" date="2016-01" db="EMBL/GenBank/DDBJ databases">
        <title>The new phylogeny of the genus Mycobacterium.</title>
        <authorList>
            <person name="Tarcisio F."/>
            <person name="Conor M."/>
            <person name="Antonella G."/>
            <person name="Elisabetta G."/>
            <person name="Giulia F.S."/>
            <person name="Sara T."/>
            <person name="Anna F."/>
            <person name="Clotilde B."/>
            <person name="Roberto B."/>
            <person name="Veronica D.S."/>
            <person name="Fabio R."/>
            <person name="Monica P."/>
            <person name="Olivier J."/>
            <person name="Enrico T."/>
            <person name="Nicola S."/>
        </authorList>
    </citation>
    <scope>NUCLEOTIDE SEQUENCE [LARGE SCALE GENOMIC DNA]</scope>
    <source>
        <strain evidence="5 7">DSM 44160</strain>
    </source>
</reference>
<dbReference type="GO" id="GO:0052572">
    <property type="term" value="P:response to host immune response"/>
    <property type="evidence" value="ECO:0007669"/>
    <property type="project" value="TreeGrafter"/>
</dbReference>
<dbReference type="OrthoDB" id="4753779at2"/>
<dbReference type="SUPFAM" id="SSF140459">
    <property type="entry name" value="PE/PPE dimer-like"/>
    <property type="match status" value="1"/>
</dbReference>
<dbReference type="RefSeq" id="WP_065137522.1">
    <property type="nucleotide sequence ID" value="NZ_JACKSU010000009.1"/>
</dbReference>
<proteinExistence type="inferred from homology"/>
<dbReference type="FunFam" id="1.20.1260.20:FF:000001">
    <property type="entry name" value="PPE family protein PPE41"/>
    <property type="match status" value="1"/>
</dbReference>
<reference evidence="4 6" key="2">
    <citation type="submission" date="2016-06" db="EMBL/GenBank/DDBJ databases">
        <authorList>
            <person name="Kjaerup R.B."/>
            <person name="Dalgaard T.S."/>
            <person name="Juul-Madsen H.R."/>
        </authorList>
    </citation>
    <scope>NUCLEOTIDE SEQUENCE [LARGE SCALE GENOMIC DNA]</scope>
    <source>
        <strain evidence="4 6">1245752.6</strain>
    </source>
</reference>
<dbReference type="Gene3D" id="1.20.1260.20">
    <property type="entry name" value="PPE superfamily"/>
    <property type="match status" value="1"/>
</dbReference>
<evidence type="ECO:0000256" key="1">
    <source>
        <dbReference type="ARBA" id="ARBA00010652"/>
    </source>
</evidence>
<dbReference type="EMBL" id="MAEM01000555">
    <property type="protein sequence ID" value="OBR97992.1"/>
    <property type="molecule type" value="Genomic_DNA"/>
</dbReference>
<feature type="domain" description="PPE family C-terminal" evidence="3">
    <location>
        <begin position="297"/>
        <end position="393"/>
    </location>
</feature>
<dbReference type="AlphaFoldDB" id="A0A1A6B6P7"/>
<evidence type="ECO:0008006" key="8">
    <source>
        <dbReference type="Google" id="ProtNLM"/>
    </source>
</evidence>
<dbReference type="EMBL" id="LQOY01000071">
    <property type="protein sequence ID" value="ORV88491.1"/>
    <property type="molecule type" value="Genomic_DNA"/>
</dbReference>
<sequence>MILDFAWLPPEINSARIFAGAGSGPLHVAAAAWESLAADLAASASSFNAVVVGLTGGPWAGPASAAMAAAALPYVDWLGQAGAQAQLAAGQARAAATAFEGALTATVHPAVVEANRISLMTLIATNFLGLNTPAIFANEFDYVEMWAQDVAAMLGYHGGATAVAESLTPFAIPPVDLAGLAANVGAQFTGLATTASAAVSPAVQGVVAAAPGMVAGVQSAAAALPIQSLSSVAQLGAMPASMLIGPLMQAGTSASSTAGLAGASTAAGLVDAPKFVGDVNPMKGLGGGGAGLGAGMSAGLGNARLVGSMSVPPTWQGSVPKGMASSAMSGLGVNAAEMAQAAGAAGMGAGGGMPMMPMPMGGGGAGAGMPGGMMGRGGASPHVVQNRPSVIPRTGVG</sequence>
<dbReference type="Proteomes" id="UP000193928">
    <property type="component" value="Unassembled WGS sequence"/>
</dbReference>
<dbReference type="Proteomes" id="UP000093757">
    <property type="component" value="Unassembled WGS sequence"/>
</dbReference>
<dbReference type="Pfam" id="PF12484">
    <property type="entry name" value="PPE-SVP"/>
    <property type="match status" value="1"/>
</dbReference>
<comment type="caution">
    <text evidence="4">The sequence shown here is derived from an EMBL/GenBank/DDBJ whole genome shotgun (WGS) entry which is preliminary data.</text>
</comment>
<dbReference type="PANTHER" id="PTHR46766:SF1">
    <property type="entry name" value="GLUTAMINE-RICH PROTEIN 2"/>
    <property type="match status" value="1"/>
</dbReference>
<evidence type="ECO:0000259" key="2">
    <source>
        <dbReference type="Pfam" id="PF00823"/>
    </source>
</evidence>
<evidence type="ECO:0000313" key="7">
    <source>
        <dbReference type="Proteomes" id="UP000193928"/>
    </source>
</evidence>
<keyword evidence="7" id="KW-1185">Reference proteome</keyword>
<organism evidence="4 6">
    <name type="scientific">Mycobacterium gordonae</name>
    <dbReference type="NCBI Taxonomy" id="1778"/>
    <lineage>
        <taxon>Bacteria</taxon>
        <taxon>Bacillati</taxon>
        <taxon>Actinomycetota</taxon>
        <taxon>Actinomycetes</taxon>
        <taxon>Mycobacteriales</taxon>
        <taxon>Mycobacteriaceae</taxon>
        <taxon>Mycobacterium</taxon>
    </lineage>
</organism>
<dbReference type="PANTHER" id="PTHR46766">
    <property type="entry name" value="GLUTAMINE-RICH PROTEIN 2"/>
    <property type="match status" value="1"/>
</dbReference>
<protein>
    <recommendedName>
        <fullName evidence="8">PPE family protein</fullName>
    </recommendedName>
</protein>
<dbReference type="Pfam" id="PF00823">
    <property type="entry name" value="PPE"/>
    <property type="match status" value="1"/>
</dbReference>
<gene>
    <name evidence="4" type="ORF">A9W98_04475</name>
    <name evidence="5" type="ORF">AWC08_22115</name>
</gene>
<evidence type="ECO:0000313" key="4">
    <source>
        <dbReference type="EMBL" id="OBR97992.1"/>
    </source>
</evidence>
<feature type="domain" description="PPE" evidence="2">
    <location>
        <begin position="4"/>
        <end position="168"/>
    </location>
</feature>
<dbReference type="InterPro" id="IPR038332">
    <property type="entry name" value="PPE_sf"/>
</dbReference>
<evidence type="ECO:0000313" key="5">
    <source>
        <dbReference type="EMBL" id="ORV88491.1"/>
    </source>
</evidence>